<dbReference type="Proteomes" id="UP001430804">
    <property type="component" value="Unassembled WGS sequence"/>
</dbReference>
<keyword evidence="2" id="KW-1185">Reference proteome</keyword>
<gene>
    <name evidence="1" type="ORF">KY465_18260</name>
</gene>
<comment type="caution">
    <text evidence="1">The sequence shown here is derived from an EMBL/GenBank/DDBJ whole genome shotgun (WGS) entry which is preliminary data.</text>
</comment>
<dbReference type="RefSeq" id="WP_219203559.1">
    <property type="nucleotide sequence ID" value="NZ_JAHWQX010000008.1"/>
</dbReference>
<protein>
    <recommendedName>
        <fullName evidence="3">Tail tubular protein A</fullName>
    </recommendedName>
</protein>
<proteinExistence type="predicted"/>
<dbReference type="EMBL" id="JAHWQX010000008">
    <property type="protein sequence ID" value="MBW3099229.1"/>
    <property type="molecule type" value="Genomic_DNA"/>
</dbReference>
<sequence>MSTLATLKAEIADDMDRDDLTSAIASEINRAIRFYQSRHFYFNETRDATFTTVASQVWYSEDDDADISQFVDIDFVHITVGSNRYQLRQKDIKQFELLTDGNASNGQPYCYTYYNRSIGLFVPPDAAYTVRVLGSYMTAAPATDDEADNVWMTEAFDLIRWRAQSRLYAGKLKDLTTAATCNAMEADELGRIERETAVRHKTNRVKAVTF</sequence>
<organism evidence="1 2">
    <name type="scientific">Pseudohoeflea coraliihabitans</name>
    <dbReference type="NCBI Taxonomy" id="2860393"/>
    <lineage>
        <taxon>Bacteria</taxon>
        <taxon>Pseudomonadati</taxon>
        <taxon>Pseudomonadota</taxon>
        <taxon>Alphaproteobacteria</taxon>
        <taxon>Hyphomicrobiales</taxon>
        <taxon>Rhizobiaceae</taxon>
        <taxon>Pseudohoeflea</taxon>
    </lineage>
</organism>
<reference evidence="1" key="1">
    <citation type="submission" date="2021-07" db="EMBL/GenBank/DDBJ databases">
        <title>Pseudohoeflea marina sp. nov. a polyhydroxyalcanoate-producing bacterium.</title>
        <authorList>
            <person name="Zheng W."/>
            <person name="Yu S."/>
            <person name="Huang Y."/>
        </authorList>
    </citation>
    <scope>NUCLEOTIDE SEQUENCE</scope>
    <source>
        <strain evidence="1">DP4N28-3</strain>
    </source>
</reference>
<name>A0ABS6WTD6_9HYPH</name>
<evidence type="ECO:0008006" key="3">
    <source>
        <dbReference type="Google" id="ProtNLM"/>
    </source>
</evidence>
<dbReference type="InterPro" id="IPR056209">
    <property type="entry name" value="SU10_adaptor"/>
</dbReference>
<dbReference type="Pfam" id="PF24175">
    <property type="entry name" value="SU10_adaptor"/>
    <property type="match status" value="1"/>
</dbReference>
<evidence type="ECO:0000313" key="1">
    <source>
        <dbReference type="EMBL" id="MBW3099229.1"/>
    </source>
</evidence>
<accession>A0ABS6WTD6</accession>
<evidence type="ECO:0000313" key="2">
    <source>
        <dbReference type="Proteomes" id="UP001430804"/>
    </source>
</evidence>